<evidence type="ECO:0000313" key="2">
    <source>
        <dbReference type="EMBL" id="SVD71258.1"/>
    </source>
</evidence>
<feature type="domain" description="DDH" evidence="1">
    <location>
        <begin position="62"/>
        <end position="211"/>
    </location>
</feature>
<dbReference type="PANTHER" id="PTHR30255:SF2">
    <property type="entry name" value="SINGLE-STRANDED-DNA-SPECIFIC EXONUCLEASE RECJ"/>
    <property type="match status" value="1"/>
</dbReference>
<dbReference type="SUPFAM" id="SSF64182">
    <property type="entry name" value="DHH phosphoesterases"/>
    <property type="match status" value="1"/>
</dbReference>
<organism evidence="2">
    <name type="scientific">marine metagenome</name>
    <dbReference type="NCBI Taxonomy" id="408172"/>
    <lineage>
        <taxon>unclassified sequences</taxon>
        <taxon>metagenomes</taxon>
        <taxon>ecological metagenomes</taxon>
    </lineage>
</organism>
<dbReference type="AlphaFoldDB" id="A0A382XLT0"/>
<accession>A0A382XLT0</accession>
<dbReference type="EMBL" id="UINC01168293">
    <property type="protein sequence ID" value="SVD71258.1"/>
    <property type="molecule type" value="Genomic_DNA"/>
</dbReference>
<dbReference type="PANTHER" id="PTHR30255">
    <property type="entry name" value="SINGLE-STRANDED-DNA-SPECIFIC EXONUCLEASE RECJ"/>
    <property type="match status" value="1"/>
</dbReference>
<dbReference type="InterPro" id="IPR051673">
    <property type="entry name" value="SSDNA_exonuclease_RecJ"/>
</dbReference>
<protein>
    <recommendedName>
        <fullName evidence="1">DDH domain-containing protein</fullName>
    </recommendedName>
</protein>
<sequence length="269" mass="28708">LTDSLSLPPLIGRLLVQRGISDCGAVDRFLNPSLEQLHDPFRLTDFTKTTDRLIAAIQKKERIVVHGDFDVDGVTSTVMVSRLLELLGANVCYYIPNRLSDGHGLRPESVELLSDEGVQVIVSVDCGIQSVEAADRAALLGIDLIVTDHHEPGPKLPNAFSIINPRLAGSNYPEMNLSGAGVAFKLVQGLCQRTGHEPWLPGFVKLAAIGTVADVVPLQGENRVIVKLGLEQLSSGPNSVGLDALIDVAGLVGKSIDSENVAFGLVPRL</sequence>
<dbReference type="InterPro" id="IPR001667">
    <property type="entry name" value="DDH_dom"/>
</dbReference>
<dbReference type="InterPro" id="IPR038763">
    <property type="entry name" value="DHH_sf"/>
</dbReference>
<proteinExistence type="predicted"/>
<feature type="non-terminal residue" evidence="2">
    <location>
        <position position="269"/>
    </location>
</feature>
<gene>
    <name evidence="2" type="ORF">METZ01_LOCUS424112</name>
</gene>
<name>A0A382XLT0_9ZZZZ</name>
<dbReference type="Pfam" id="PF01368">
    <property type="entry name" value="DHH"/>
    <property type="match status" value="1"/>
</dbReference>
<reference evidence="2" key="1">
    <citation type="submission" date="2018-05" db="EMBL/GenBank/DDBJ databases">
        <authorList>
            <person name="Lanie J.A."/>
            <person name="Ng W.-L."/>
            <person name="Kazmierczak K.M."/>
            <person name="Andrzejewski T.M."/>
            <person name="Davidsen T.M."/>
            <person name="Wayne K.J."/>
            <person name="Tettelin H."/>
            <person name="Glass J.I."/>
            <person name="Rusch D."/>
            <person name="Podicherti R."/>
            <person name="Tsui H.-C.T."/>
            <person name="Winkler M.E."/>
        </authorList>
    </citation>
    <scope>NUCLEOTIDE SEQUENCE</scope>
</reference>
<dbReference type="Gene3D" id="3.90.1640.30">
    <property type="match status" value="1"/>
</dbReference>
<feature type="non-terminal residue" evidence="2">
    <location>
        <position position="1"/>
    </location>
</feature>
<evidence type="ECO:0000259" key="1">
    <source>
        <dbReference type="Pfam" id="PF01368"/>
    </source>
</evidence>
<dbReference type="GO" id="GO:0004527">
    <property type="term" value="F:exonuclease activity"/>
    <property type="evidence" value="ECO:0007669"/>
    <property type="project" value="UniProtKB-KW"/>
</dbReference>